<feature type="transmembrane region" description="Helical" evidence="1">
    <location>
        <begin position="31"/>
        <end position="48"/>
    </location>
</feature>
<evidence type="ECO:0000313" key="2">
    <source>
        <dbReference type="EMBL" id="GFE66080.1"/>
    </source>
</evidence>
<feature type="transmembrane region" description="Helical" evidence="1">
    <location>
        <begin position="6"/>
        <end position="24"/>
    </location>
</feature>
<keyword evidence="3" id="KW-1185">Reference proteome</keyword>
<keyword evidence="1" id="KW-0472">Membrane</keyword>
<accession>A0A6N6JJQ1</accession>
<dbReference type="RefSeq" id="WP_159808752.1">
    <property type="nucleotide sequence ID" value="NZ_BLJE01000003.1"/>
</dbReference>
<evidence type="ECO:0000313" key="3">
    <source>
        <dbReference type="Proteomes" id="UP000436822"/>
    </source>
</evidence>
<sequence>MLADTVSAIRCVLALFLCVSVLKLGPKDMRASYVLAMILFLTSVPPYAELRGM</sequence>
<proteinExistence type="predicted"/>
<dbReference type="EMBL" id="BLJE01000003">
    <property type="protein sequence ID" value="GFE66080.1"/>
    <property type="molecule type" value="Genomic_DNA"/>
</dbReference>
<protein>
    <submittedName>
        <fullName evidence="2">Uncharacterized protein</fullName>
    </submittedName>
</protein>
<reference evidence="2 3" key="1">
    <citation type="submission" date="2019-12" db="EMBL/GenBank/DDBJ databases">
        <title>Litoreibacter badius sp. nov., a novel bacteriochlorophyll a-containing bacterium in the genus Litoreibacter.</title>
        <authorList>
            <person name="Kanamuro M."/>
            <person name="Takabe Y."/>
            <person name="Mori K."/>
            <person name="Takaichi S."/>
            <person name="Hanada S."/>
        </authorList>
    </citation>
    <scope>NUCLEOTIDE SEQUENCE [LARGE SCALE GENOMIC DNA]</scope>
    <source>
        <strain evidence="2 3">K6</strain>
    </source>
</reference>
<dbReference type="AlphaFoldDB" id="A0A6N6JJQ1"/>
<keyword evidence="1" id="KW-0812">Transmembrane</keyword>
<name>A0A6N6JJQ1_9RHOB</name>
<dbReference type="Proteomes" id="UP000436822">
    <property type="component" value="Unassembled WGS sequence"/>
</dbReference>
<gene>
    <name evidence="2" type="ORF">KIN_31540</name>
</gene>
<comment type="caution">
    <text evidence="2">The sequence shown here is derived from an EMBL/GenBank/DDBJ whole genome shotgun (WGS) entry which is preliminary data.</text>
</comment>
<evidence type="ECO:0000256" key="1">
    <source>
        <dbReference type="SAM" id="Phobius"/>
    </source>
</evidence>
<organism evidence="2 3">
    <name type="scientific">Litoreibacter roseus</name>
    <dbReference type="NCBI Taxonomy" id="2601869"/>
    <lineage>
        <taxon>Bacteria</taxon>
        <taxon>Pseudomonadati</taxon>
        <taxon>Pseudomonadota</taxon>
        <taxon>Alphaproteobacteria</taxon>
        <taxon>Rhodobacterales</taxon>
        <taxon>Roseobacteraceae</taxon>
        <taxon>Litoreibacter</taxon>
    </lineage>
</organism>
<keyword evidence="1" id="KW-1133">Transmembrane helix</keyword>